<dbReference type="InterPro" id="IPR036397">
    <property type="entry name" value="RNaseH_sf"/>
</dbReference>
<dbReference type="PANTHER" id="PTHR42648">
    <property type="entry name" value="TRANSPOSASE, PUTATIVE-RELATED"/>
    <property type="match status" value="1"/>
</dbReference>
<dbReference type="SUPFAM" id="SSF53098">
    <property type="entry name" value="Ribonuclease H-like"/>
    <property type="match status" value="1"/>
</dbReference>
<dbReference type="SUPFAM" id="SSF56672">
    <property type="entry name" value="DNA/RNA polymerases"/>
    <property type="match status" value="1"/>
</dbReference>
<dbReference type="PROSITE" id="PS50158">
    <property type="entry name" value="ZF_CCHC"/>
    <property type="match status" value="1"/>
</dbReference>
<dbReference type="GO" id="GO:0003676">
    <property type="term" value="F:nucleic acid binding"/>
    <property type="evidence" value="ECO:0007669"/>
    <property type="project" value="InterPro"/>
</dbReference>
<evidence type="ECO:0000256" key="1">
    <source>
        <dbReference type="ARBA" id="ARBA00022670"/>
    </source>
</evidence>
<dbReference type="GO" id="GO:0008270">
    <property type="term" value="F:zinc ion binding"/>
    <property type="evidence" value="ECO:0007669"/>
    <property type="project" value="UniProtKB-KW"/>
</dbReference>
<protein>
    <submittedName>
        <fullName evidence="9">Retrovirus-related Pol polyprotein from transposon TNT 1-94</fullName>
    </submittedName>
</protein>
<reference evidence="9 10" key="1">
    <citation type="journal article" date="2018" name="PLoS Genet.">
        <title>Population sequencing reveals clonal diversity and ancestral inbreeding in the grapevine cultivar Chardonnay.</title>
        <authorList>
            <person name="Roach M.J."/>
            <person name="Johnson D.L."/>
            <person name="Bohlmann J."/>
            <person name="van Vuuren H.J."/>
            <person name="Jones S.J."/>
            <person name="Pretorius I.S."/>
            <person name="Schmidt S.A."/>
            <person name="Borneman A.R."/>
        </authorList>
    </citation>
    <scope>NUCLEOTIDE SEQUENCE [LARGE SCALE GENOMIC DNA]</scope>
    <source>
        <strain evidence="10">cv. Chardonnay</strain>
        <tissue evidence="9">Leaf</tissue>
    </source>
</reference>
<evidence type="ECO:0000259" key="7">
    <source>
        <dbReference type="PROSITE" id="PS50158"/>
    </source>
</evidence>
<evidence type="ECO:0000256" key="5">
    <source>
        <dbReference type="PROSITE-ProRule" id="PRU00047"/>
    </source>
</evidence>
<dbReference type="InterPro" id="IPR039537">
    <property type="entry name" value="Retrotran_Ty1/copia-like"/>
</dbReference>
<organism evidence="9 10">
    <name type="scientific">Vitis vinifera</name>
    <name type="common">Grape</name>
    <dbReference type="NCBI Taxonomy" id="29760"/>
    <lineage>
        <taxon>Eukaryota</taxon>
        <taxon>Viridiplantae</taxon>
        <taxon>Streptophyta</taxon>
        <taxon>Embryophyta</taxon>
        <taxon>Tracheophyta</taxon>
        <taxon>Spermatophyta</taxon>
        <taxon>Magnoliopsida</taxon>
        <taxon>eudicotyledons</taxon>
        <taxon>Gunneridae</taxon>
        <taxon>Pentapetalae</taxon>
        <taxon>rosids</taxon>
        <taxon>Vitales</taxon>
        <taxon>Vitaceae</taxon>
        <taxon>Viteae</taxon>
        <taxon>Vitis</taxon>
    </lineage>
</organism>
<feature type="domain" description="CCHC-type" evidence="7">
    <location>
        <begin position="49"/>
        <end position="64"/>
    </location>
</feature>
<comment type="caution">
    <text evidence="9">The sequence shown here is derived from an EMBL/GenBank/DDBJ whole genome shotgun (WGS) entry which is preliminary data.</text>
</comment>
<dbReference type="InterPro" id="IPR013103">
    <property type="entry name" value="RVT_2"/>
</dbReference>
<evidence type="ECO:0000313" key="9">
    <source>
        <dbReference type="EMBL" id="RVW30432.1"/>
    </source>
</evidence>
<dbReference type="EMBL" id="QGNW01001798">
    <property type="protein sequence ID" value="RVW30432.1"/>
    <property type="molecule type" value="Genomic_DNA"/>
</dbReference>
<evidence type="ECO:0000256" key="6">
    <source>
        <dbReference type="SAM" id="MobiDB-lite"/>
    </source>
</evidence>
<dbReference type="PANTHER" id="PTHR42648:SF28">
    <property type="entry name" value="TRANSPOSON-ENCODED PROTEIN WITH RIBONUCLEASE H-LIKE AND RETROVIRUS ZINC FINGER-LIKE DOMAINS"/>
    <property type="match status" value="1"/>
</dbReference>
<evidence type="ECO:0000256" key="2">
    <source>
        <dbReference type="ARBA" id="ARBA00022723"/>
    </source>
</evidence>
<name>A0A438D4U2_VITVI</name>
<evidence type="ECO:0000256" key="3">
    <source>
        <dbReference type="ARBA" id="ARBA00022750"/>
    </source>
</evidence>
<keyword evidence="3" id="KW-0064">Aspartyl protease</keyword>
<dbReference type="InterPro" id="IPR036875">
    <property type="entry name" value="Znf_CCHC_sf"/>
</dbReference>
<dbReference type="SMART" id="SM00343">
    <property type="entry name" value="ZnF_C2HC"/>
    <property type="match status" value="1"/>
</dbReference>
<evidence type="ECO:0000256" key="4">
    <source>
        <dbReference type="ARBA" id="ARBA00022801"/>
    </source>
</evidence>
<feature type="region of interest" description="Disordered" evidence="6">
    <location>
        <begin position="1"/>
        <end position="47"/>
    </location>
</feature>
<evidence type="ECO:0000313" key="10">
    <source>
        <dbReference type="Proteomes" id="UP000288805"/>
    </source>
</evidence>
<dbReference type="AlphaFoldDB" id="A0A438D4U2"/>
<dbReference type="Pfam" id="PF13976">
    <property type="entry name" value="gag_pre-integrs"/>
    <property type="match status" value="1"/>
</dbReference>
<keyword evidence="5" id="KW-0862">Zinc</keyword>
<dbReference type="InterPro" id="IPR043502">
    <property type="entry name" value="DNA/RNA_pol_sf"/>
</dbReference>
<evidence type="ECO:0000259" key="8">
    <source>
        <dbReference type="PROSITE" id="PS50994"/>
    </source>
</evidence>
<dbReference type="Pfam" id="PF00098">
    <property type="entry name" value="zf-CCHC"/>
    <property type="match status" value="1"/>
</dbReference>
<gene>
    <name evidence="9" type="primary">POLX_1381</name>
    <name evidence="9" type="ORF">CK203_088830</name>
</gene>
<dbReference type="CDD" id="cd09272">
    <property type="entry name" value="RNase_HI_RT_Ty1"/>
    <property type="match status" value="1"/>
</dbReference>
<proteinExistence type="predicted"/>
<dbReference type="Gene3D" id="3.30.420.10">
    <property type="entry name" value="Ribonuclease H-like superfamily/Ribonuclease H"/>
    <property type="match status" value="1"/>
</dbReference>
<dbReference type="InterPro" id="IPR012337">
    <property type="entry name" value="RNaseH-like_sf"/>
</dbReference>
<dbReference type="Proteomes" id="UP000288805">
    <property type="component" value="Unassembled WGS sequence"/>
</dbReference>
<dbReference type="InterPro" id="IPR057670">
    <property type="entry name" value="SH3_retrovirus"/>
</dbReference>
<dbReference type="Pfam" id="PF22936">
    <property type="entry name" value="Pol_BBD"/>
    <property type="match status" value="1"/>
</dbReference>
<dbReference type="GO" id="GO:0015074">
    <property type="term" value="P:DNA integration"/>
    <property type="evidence" value="ECO:0007669"/>
    <property type="project" value="InterPro"/>
</dbReference>
<sequence>MQETSGSGSALNLETRGRGNDRNSNQGRSKSRNSNRNRSKSRSGQQVQCWNCGKTGHFKRQCKSLRRRMKMILLMLNRRGTDALLLAVDSPLDDWVLDSGASFHTTPHREIIQNYVAGDFGKVYLADGSALDVVGLGDVRISLPNGSVWLLEKVRHIPDLRRNLISVGQLDDEGHAILFVGGTWKVTKGARVLARGKKTGTLYMTSCPRDTIAVADASTDTSLWHRRLGHMSEKGMKMLLSKGKLPELKTPKAEKLELVHTDLWGPSPVASLGEVEGMVETETGLKVKCLRSDNGGEYIDGGFSEYCVAQGIRMEKTIPGTPQQNGVAERMNRTLNERARSMRLHAGLPKTFWADAVSTAAYLINRGPSVPMEFRLPEEVWSGKEVKFSHLKVFGCVSYVHIDSDARSKLDAKSKICFFIGYGDEKFGYRFWDEQNRKIIRSRNVIFNEQVMYKDRSTVVSDVTEIDQKKSEFVNLDELTESTVQKGGEEDKENVNSQVDLSTPVAEVRRSSRNIRPPQRYSPVLNYLLLTDGGEPECYDEALQDENSSKWELAMKDEMDSLLGNQTWELTELPVGKKALHNKWVYRIKNEHDGSKRYKARLVVKGFQQKEGIDYTEIFSPVVKMSTIRLVLGMVAAENLHLEQLDVKTAFLHGDLEEDLYMIQPEGFIVQGQENLVCKLRKSLYGLKQAPRQWYKKFDNFMHRIGFKRWSDIEKINNLKKQLSKQFAMKDLGAAKQILGMRIIRDKANGTLKLSQSEYVKKVLSRPDIAHAVGVVSRFMSASLKLQGYVDADFAGDIDSRKSTTGFVFTLGGTAISWASNLQKIVTLSTTEAEYVAATEAGKEMIWLHGFLDELEPADMLTKGVTIEKLKLRSFNWSSSLRTGG</sequence>
<keyword evidence="2" id="KW-0479">Metal-binding</keyword>
<dbReference type="PROSITE" id="PS50994">
    <property type="entry name" value="INTEGRASE"/>
    <property type="match status" value="1"/>
</dbReference>
<dbReference type="GO" id="GO:0006508">
    <property type="term" value="P:proteolysis"/>
    <property type="evidence" value="ECO:0007669"/>
    <property type="project" value="UniProtKB-KW"/>
</dbReference>
<dbReference type="Pfam" id="PF25597">
    <property type="entry name" value="SH3_retrovirus"/>
    <property type="match status" value="1"/>
</dbReference>
<feature type="domain" description="Integrase catalytic" evidence="8">
    <location>
        <begin position="290"/>
        <end position="385"/>
    </location>
</feature>
<dbReference type="SUPFAM" id="SSF57756">
    <property type="entry name" value="Retrovirus zinc finger-like domains"/>
    <property type="match status" value="1"/>
</dbReference>
<dbReference type="InterPro" id="IPR001878">
    <property type="entry name" value="Znf_CCHC"/>
</dbReference>
<keyword evidence="4" id="KW-0378">Hydrolase</keyword>
<accession>A0A438D4U2</accession>
<keyword evidence="1" id="KW-0645">Protease</keyword>
<feature type="compositionally biased region" description="Polar residues" evidence="6">
    <location>
        <begin position="1"/>
        <end position="12"/>
    </location>
</feature>
<dbReference type="InterPro" id="IPR054722">
    <property type="entry name" value="PolX-like_BBD"/>
</dbReference>
<dbReference type="Pfam" id="PF07727">
    <property type="entry name" value="RVT_2"/>
    <property type="match status" value="2"/>
</dbReference>
<keyword evidence="5" id="KW-0863">Zinc-finger</keyword>
<dbReference type="Gene3D" id="4.10.60.10">
    <property type="entry name" value="Zinc finger, CCHC-type"/>
    <property type="match status" value="1"/>
</dbReference>
<dbReference type="InterPro" id="IPR025724">
    <property type="entry name" value="GAG-pre-integrase_dom"/>
</dbReference>
<dbReference type="GO" id="GO:0004190">
    <property type="term" value="F:aspartic-type endopeptidase activity"/>
    <property type="evidence" value="ECO:0007669"/>
    <property type="project" value="UniProtKB-KW"/>
</dbReference>
<dbReference type="InterPro" id="IPR001584">
    <property type="entry name" value="Integrase_cat-core"/>
</dbReference>
<feature type="compositionally biased region" description="Basic residues" evidence="6">
    <location>
        <begin position="29"/>
        <end position="41"/>
    </location>
</feature>